<dbReference type="Proteomes" id="UP001604277">
    <property type="component" value="Unassembled WGS sequence"/>
</dbReference>
<proteinExistence type="predicted"/>
<accession>A0ABD1SJS1</accession>
<sequence>MGAENIFMHIIVMSTSFKQTTLDGPQILSILKFLQSEEAFVEINRHVPEPKETIDSSALLCKSLEGKLHRAVRQGLGGIDDLNDYDQEMLLSFAIDNFLV</sequence>
<protein>
    <submittedName>
        <fullName evidence="1">Uncharacterized protein</fullName>
    </submittedName>
</protein>
<keyword evidence="2" id="KW-1185">Reference proteome</keyword>
<evidence type="ECO:0000313" key="1">
    <source>
        <dbReference type="EMBL" id="KAL2500459.1"/>
    </source>
</evidence>
<comment type="caution">
    <text evidence="1">The sequence shown here is derived from an EMBL/GenBank/DDBJ whole genome shotgun (WGS) entry which is preliminary data.</text>
</comment>
<organism evidence="1 2">
    <name type="scientific">Forsythia ovata</name>
    <dbReference type="NCBI Taxonomy" id="205694"/>
    <lineage>
        <taxon>Eukaryota</taxon>
        <taxon>Viridiplantae</taxon>
        <taxon>Streptophyta</taxon>
        <taxon>Embryophyta</taxon>
        <taxon>Tracheophyta</taxon>
        <taxon>Spermatophyta</taxon>
        <taxon>Magnoliopsida</taxon>
        <taxon>eudicotyledons</taxon>
        <taxon>Gunneridae</taxon>
        <taxon>Pentapetalae</taxon>
        <taxon>asterids</taxon>
        <taxon>lamiids</taxon>
        <taxon>Lamiales</taxon>
        <taxon>Oleaceae</taxon>
        <taxon>Forsythieae</taxon>
        <taxon>Forsythia</taxon>
    </lineage>
</organism>
<reference evidence="2" key="1">
    <citation type="submission" date="2024-07" db="EMBL/GenBank/DDBJ databases">
        <title>Two chromosome-level genome assemblies of Korean endemic species Abeliophyllum distichum and Forsythia ovata (Oleaceae).</title>
        <authorList>
            <person name="Jang H."/>
        </authorList>
    </citation>
    <scope>NUCLEOTIDE SEQUENCE [LARGE SCALE GENOMIC DNA]</scope>
</reference>
<name>A0ABD1SJS1_9LAMI</name>
<evidence type="ECO:0000313" key="2">
    <source>
        <dbReference type="Proteomes" id="UP001604277"/>
    </source>
</evidence>
<gene>
    <name evidence="1" type="ORF">Fot_34307</name>
</gene>
<dbReference type="AlphaFoldDB" id="A0ABD1SJS1"/>
<dbReference type="EMBL" id="JBFOLJ010000010">
    <property type="protein sequence ID" value="KAL2500459.1"/>
    <property type="molecule type" value="Genomic_DNA"/>
</dbReference>